<dbReference type="PANTHER" id="PTHR43884">
    <property type="entry name" value="ACYL-COA DEHYDROGENASE"/>
    <property type="match status" value="1"/>
</dbReference>
<dbReference type="Proteomes" id="UP000281431">
    <property type="component" value="Unassembled WGS sequence"/>
</dbReference>
<dbReference type="Pfam" id="PF00441">
    <property type="entry name" value="Acyl-CoA_dh_1"/>
    <property type="match status" value="1"/>
</dbReference>
<evidence type="ECO:0000259" key="7">
    <source>
        <dbReference type="Pfam" id="PF02770"/>
    </source>
</evidence>
<feature type="domain" description="Acyl-CoA dehydrogenase/oxidase C-terminal" evidence="6">
    <location>
        <begin position="234"/>
        <end position="378"/>
    </location>
</feature>
<proteinExistence type="inferred from homology"/>
<dbReference type="AlphaFoldDB" id="A0A3N6PSH1"/>
<evidence type="ECO:0000313" key="9">
    <source>
        <dbReference type="EMBL" id="RQH02476.1"/>
    </source>
</evidence>
<dbReference type="EMBL" id="REFZ01000002">
    <property type="protein sequence ID" value="RQH02476.1"/>
    <property type="molecule type" value="Genomic_DNA"/>
</dbReference>
<keyword evidence="4 5" id="KW-0274">FAD</keyword>
<dbReference type="GO" id="GO:0050660">
    <property type="term" value="F:flavin adenine dinucleotide binding"/>
    <property type="evidence" value="ECO:0007669"/>
    <property type="project" value="InterPro"/>
</dbReference>
<dbReference type="InterPro" id="IPR037069">
    <property type="entry name" value="AcylCoA_DH/ox_N_sf"/>
</dbReference>
<dbReference type="CDD" id="cd00567">
    <property type="entry name" value="ACAD"/>
    <property type="match status" value="1"/>
</dbReference>
<dbReference type="PANTHER" id="PTHR43884:SF12">
    <property type="entry name" value="ISOVALERYL-COA DEHYDROGENASE, MITOCHONDRIAL-RELATED"/>
    <property type="match status" value="1"/>
</dbReference>
<dbReference type="Gene3D" id="2.40.110.10">
    <property type="entry name" value="Butyryl-CoA Dehydrogenase, subunit A, domain 2"/>
    <property type="match status" value="1"/>
</dbReference>
<evidence type="ECO:0000256" key="5">
    <source>
        <dbReference type="RuleBase" id="RU362125"/>
    </source>
</evidence>
<keyword evidence="3 5" id="KW-0285">Flavoprotein</keyword>
<sequence>MNFEWSEEYTLIKQVIADLAADYPDEYWRDVRAENRFPTELYQDLADGGWLGILFPERYDGQDMDLLALLAVVETLAEEGSWIGAVSLLSGPVFGGLSILEHGTEAQKERYLPPIVDGSERWALGVTEANAGLNTTNIQTRAERDGDEFVVSGGKQFISGVDHSHRMLLLARTTPKDEVDSPADGITMFVLDLDDEDVHYDEIDLDIYYPERTFEIQLDDVRVGEDRVLGTVDGGFRQLFDTLNTERIILGACSWGAGKTVLDAAVEQARERVVWSEPIGGHQAIQHPLADAYADLESARLVLRKAAWQQSNGREGVGEAANLANLQAGKAAWNAAEAAMTTFGGMSVAAEMGVAAAWGFIRHARTVPVSEEMIRNYLGQHTLGLPKSY</sequence>
<dbReference type="OrthoDB" id="275197at2157"/>
<dbReference type="Gene3D" id="1.20.140.10">
    <property type="entry name" value="Butyryl-CoA Dehydrogenase, subunit A, domain 3"/>
    <property type="match status" value="1"/>
</dbReference>
<dbReference type="PIRSF" id="PIRSF016578">
    <property type="entry name" value="HsaA"/>
    <property type="match status" value="1"/>
</dbReference>
<feature type="domain" description="Acyl-CoA dehydrogenase/oxidase N-terminal" evidence="8">
    <location>
        <begin position="6"/>
        <end position="118"/>
    </location>
</feature>
<evidence type="ECO:0000256" key="3">
    <source>
        <dbReference type="ARBA" id="ARBA00022630"/>
    </source>
</evidence>
<dbReference type="Gene3D" id="1.10.540.10">
    <property type="entry name" value="Acyl-CoA dehydrogenase/oxidase, N-terminal domain"/>
    <property type="match status" value="1"/>
</dbReference>
<feature type="domain" description="Acyl-CoA oxidase/dehydrogenase middle" evidence="7">
    <location>
        <begin position="123"/>
        <end position="220"/>
    </location>
</feature>
<dbReference type="InterPro" id="IPR006091">
    <property type="entry name" value="Acyl-CoA_Oxase/DH_mid-dom"/>
</dbReference>
<comment type="cofactor">
    <cofactor evidence="1 5">
        <name>FAD</name>
        <dbReference type="ChEBI" id="CHEBI:57692"/>
    </cofactor>
</comment>
<name>A0A3N6PSH1_NATCH</name>
<evidence type="ECO:0000313" key="10">
    <source>
        <dbReference type="Proteomes" id="UP000281431"/>
    </source>
</evidence>
<accession>A0A3N6PSH1</accession>
<keyword evidence="10" id="KW-1185">Reference proteome</keyword>
<protein>
    <submittedName>
        <fullName evidence="9">Acyl-CoA dehydrogenase</fullName>
    </submittedName>
</protein>
<dbReference type="SUPFAM" id="SSF47203">
    <property type="entry name" value="Acyl-CoA dehydrogenase C-terminal domain-like"/>
    <property type="match status" value="1"/>
</dbReference>
<evidence type="ECO:0000259" key="6">
    <source>
        <dbReference type="Pfam" id="PF00441"/>
    </source>
</evidence>
<dbReference type="InterPro" id="IPR036250">
    <property type="entry name" value="AcylCo_DH-like_C"/>
</dbReference>
<keyword evidence="5" id="KW-0560">Oxidoreductase</keyword>
<evidence type="ECO:0000256" key="4">
    <source>
        <dbReference type="ARBA" id="ARBA00022827"/>
    </source>
</evidence>
<dbReference type="InterPro" id="IPR013786">
    <property type="entry name" value="AcylCoA_DH/ox_N"/>
</dbReference>
<evidence type="ECO:0000256" key="1">
    <source>
        <dbReference type="ARBA" id="ARBA00001974"/>
    </source>
</evidence>
<evidence type="ECO:0000256" key="2">
    <source>
        <dbReference type="ARBA" id="ARBA00009347"/>
    </source>
</evidence>
<gene>
    <name evidence="9" type="ORF">EA472_04010</name>
</gene>
<dbReference type="InterPro" id="IPR009100">
    <property type="entry name" value="AcylCoA_DH/oxidase_NM_dom_sf"/>
</dbReference>
<dbReference type="SUPFAM" id="SSF56645">
    <property type="entry name" value="Acyl-CoA dehydrogenase NM domain-like"/>
    <property type="match status" value="1"/>
</dbReference>
<evidence type="ECO:0000259" key="8">
    <source>
        <dbReference type="Pfam" id="PF02771"/>
    </source>
</evidence>
<dbReference type="InterPro" id="IPR046373">
    <property type="entry name" value="Acyl-CoA_Oxase/DH_mid-dom_sf"/>
</dbReference>
<dbReference type="GO" id="GO:0003995">
    <property type="term" value="F:acyl-CoA dehydrogenase activity"/>
    <property type="evidence" value="ECO:0007669"/>
    <property type="project" value="TreeGrafter"/>
</dbReference>
<reference evidence="9 10" key="1">
    <citation type="submission" date="2018-10" db="EMBL/GenBank/DDBJ databases">
        <title>Natrarchaeobius chitinivorans gen. nov., sp. nov., and Natrarchaeobius haloalkaliphilus sp. nov., alkaliphilic, chitin-utilizing haloarchaea from hypersaline alkaline lakes.</title>
        <authorList>
            <person name="Sorokin D.Y."/>
            <person name="Elcheninov A.G."/>
            <person name="Kostrikina N.A."/>
            <person name="Bale N.J."/>
            <person name="Sinninghe Damste J.S."/>
            <person name="Khijniak T.V."/>
            <person name="Kublanov I.V."/>
            <person name="Toshchakov S.V."/>
        </authorList>
    </citation>
    <scope>NUCLEOTIDE SEQUENCE [LARGE SCALE GENOMIC DNA]</scope>
    <source>
        <strain evidence="9 10">AArcht7</strain>
    </source>
</reference>
<dbReference type="Pfam" id="PF02771">
    <property type="entry name" value="Acyl-CoA_dh_N"/>
    <property type="match status" value="1"/>
</dbReference>
<dbReference type="InterPro" id="IPR009075">
    <property type="entry name" value="AcylCo_DH/oxidase_C"/>
</dbReference>
<organism evidence="9 10">
    <name type="scientific">Natrarchaeobius chitinivorans</name>
    <dbReference type="NCBI Taxonomy" id="1679083"/>
    <lineage>
        <taxon>Archaea</taxon>
        <taxon>Methanobacteriati</taxon>
        <taxon>Methanobacteriota</taxon>
        <taxon>Stenosarchaea group</taxon>
        <taxon>Halobacteria</taxon>
        <taxon>Halobacteriales</taxon>
        <taxon>Natrialbaceae</taxon>
        <taxon>Natrarchaeobius</taxon>
    </lineage>
</organism>
<comment type="similarity">
    <text evidence="2 5">Belongs to the acyl-CoA dehydrogenase family.</text>
</comment>
<comment type="caution">
    <text evidence="9">The sequence shown here is derived from an EMBL/GenBank/DDBJ whole genome shotgun (WGS) entry which is preliminary data.</text>
</comment>
<dbReference type="Pfam" id="PF02770">
    <property type="entry name" value="Acyl-CoA_dh_M"/>
    <property type="match status" value="1"/>
</dbReference>